<dbReference type="PANTHER" id="PTHR46268">
    <property type="entry name" value="STRESS RESPONSE PROTEIN NHAX"/>
    <property type="match status" value="1"/>
</dbReference>
<dbReference type="KEGG" id="cnc:CNE_1c05550"/>
<dbReference type="SUPFAM" id="SSF52402">
    <property type="entry name" value="Adenine nucleotide alpha hydrolases-like"/>
    <property type="match status" value="1"/>
</dbReference>
<dbReference type="AlphaFoldDB" id="G0EW28"/>
<dbReference type="PRINTS" id="PR01438">
    <property type="entry name" value="UNVRSLSTRESS"/>
</dbReference>
<gene>
    <name evidence="3" type="ordered locus">CNE_1c05550</name>
</gene>
<dbReference type="HOGENOM" id="CLU_049301_14_0_4"/>
<dbReference type="PANTHER" id="PTHR46268:SF6">
    <property type="entry name" value="UNIVERSAL STRESS PROTEIN UP12"/>
    <property type="match status" value="1"/>
</dbReference>
<feature type="domain" description="UspA" evidence="2">
    <location>
        <begin position="17"/>
        <end position="155"/>
    </location>
</feature>
<evidence type="ECO:0000259" key="2">
    <source>
        <dbReference type="Pfam" id="PF00582"/>
    </source>
</evidence>
<sequence>MAHRLPTAPTQEIPNMTNIVLATDGSAFSDAAARFIAEGKLLQSGFTVHVVHVAPEVSGQVRAFVSKETIDDWHKEASDKAMAAVCDILSAAKVPFERHPLHGFAPERIVACARSVDAAAIVMGTHGRGSFFDAVIGSVAGRVLAQAECPVLLVKAPEKKS</sequence>
<dbReference type="InterPro" id="IPR006016">
    <property type="entry name" value="UspA"/>
</dbReference>
<protein>
    <submittedName>
        <fullName evidence="3">Universal stress protein UspA family</fullName>
    </submittedName>
</protein>
<name>G0EW28_CUPNN</name>
<dbReference type="Proteomes" id="UP000006798">
    <property type="component" value="Chromosome 1"/>
</dbReference>
<dbReference type="EMBL" id="CP002877">
    <property type="protein sequence ID" value="AEI75920.1"/>
    <property type="molecule type" value="Genomic_DNA"/>
</dbReference>
<accession>G0EW28</accession>
<evidence type="ECO:0000256" key="1">
    <source>
        <dbReference type="ARBA" id="ARBA00008791"/>
    </source>
</evidence>
<dbReference type="InterPro" id="IPR014729">
    <property type="entry name" value="Rossmann-like_a/b/a_fold"/>
</dbReference>
<dbReference type="CDD" id="cd00293">
    <property type="entry name" value="USP-like"/>
    <property type="match status" value="1"/>
</dbReference>
<dbReference type="Pfam" id="PF00582">
    <property type="entry name" value="Usp"/>
    <property type="match status" value="1"/>
</dbReference>
<proteinExistence type="inferred from homology"/>
<evidence type="ECO:0000313" key="4">
    <source>
        <dbReference type="Proteomes" id="UP000006798"/>
    </source>
</evidence>
<dbReference type="Gene3D" id="3.40.50.620">
    <property type="entry name" value="HUPs"/>
    <property type="match status" value="1"/>
</dbReference>
<comment type="similarity">
    <text evidence="1">Belongs to the universal stress protein A family.</text>
</comment>
<dbReference type="InterPro" id="IPR006015">
    <property type="entry name" value="Universal_stress_UspA"/>
</dbReference>
<evidence type="ECO:0000313" key="3">
    <source>
        <dbReference type="EMBL" id="AEI75920.1"/>
    </source>
</evidence>
<organism evidence="3 4">
    <name type="scientific">Cupriavidus necator (strain ATCC 43291 / DSM 13513 / CCUG 52238 / LMG 8453 / N-1)</name>
    <name type="common">Ralstonia eutropha</name>
    <dbReference type="NCBI Taxonomy" id="1042878"/>
    <lineage>
        <taxon>Bacteria</taxon>
        <taxon>Pseudomonadati</taxon>
        <taxon>Pseudomonadota</taxon>
        <taxon>Betaproteobacteria</taxon>
        <taxon>Burkholderiales</taxon>
        <taxon>Burkholderiaceae</taxon>
        <taxon>Cupriavidus</taxon>
    </lineage>
</organism>
<reference evidence="3 4" key="1">
    <citation type="journal article" date="2011" name="J. Bacteriol.">
        <title>Complete genome sequence of the type strain Cupriavidus necator N-1.</title>
        <authorList>
            <person name="Poehlein A."/>
            <person name="Kusian B."/>
            <person name="Friedrich B."/>
            <person name="Daniel R."/>
            <person name="Bowien B."/>
        </authorList>
    </citation>
    <scope>NUCLEOTIDE SEQUENCE [LARGE SCALE GENOMIC DNA]</scope>
    <source>
        <strain evidence="4">ATCC 43291 / DSM 13513 / CCUG 52238 / LMG 8453 / N-1</strain>
    </source>
</reference>